<dbReference type="Pfam" id="PF00005">
    <property type="entry name" value="ABC_tran"/>
    <property type="match status" value="1"/>
</dbReference>
<evidence type="ECO:0000256" key="4">
    <source>
        <dbReference type="ARBA" id="ARBA00022741"/>
    </source>
</evidence>
<feature type="region of interest" description="Disordered" evidence="12">
    <location>
        <begin position="420"/>
        <end position="454"/>
    </location>
</feature>
<dbReference type="PROSITE" id="PS50893">
    <property type="entry name" value="ABC_TRANSPORTER_2"/>
    <property type="match status" value="1"/>
</dbReference>
<comment type="similarity">
    <text evidence="6">Belongs to the ABC transporter superfamily. Sulfate/tungstate importer (TC 3.A.1.6) family.</text>
</comment>
<dbReference type="InterPro" id="IPR017871">
    <property type="entry name" value="ABC_transporter-like_CS"/>
</dbReference>
<evidence type="ECO:0000259" key="13">
    <source>
        <dbReference type="PROSITE" id="PS50893"/>
    </source>
</evidence>
<dbReference type="AlphaFoldDB" id="U1MYL6"/>
<dbReference type="PANTHER" id="PTHR42781">
    <property type="entry name" value="SPERMIDINE/PUTRESCINE IMPORT ATP-BINDING PROTEIN POTA"/>
    <property type="match status" value="1"/>
</dbReference>
<dbReference type="FunFam" id="3.40.50.300:FF:000425">
    <property type="entry name" value="Probable ABC transporter, ATP-binding subunit"/>
    <property type="match status" value="1"/>
</dbReference>
<dbReference type="GO" id="GO:1901238">
    <property type="term" value="F:ABC-type tungstate transporter activity"/>
    <property type="evidence" value="ECO:0007669"/>
    <property type="project" value="UniProtKB-EC"/>
</dbReference>
<evidence type="ECO:0000256" key="12">
    <source>
        <dbReference type="SAM" id="MobiDB-lite"/>
    </source>
</evidence>
<dbReference type="eggNOG" id="arCOG00177">
    <property type="taxonomic scope" value="Archaea"/>
</dbReference>
<dbReference type="InterPro" id="IPR003439">
    <property type="entry name" value="ABC_transporter-like_ATP-bd"/>
</dbReference>
<dbReference type="GO" id="GO:0016887">
    <property type="term" value="F:ATP hydrolysis activity"/>
    <property type="evidence" value="ECO:0007669"/>
    <property type="project" value="InterPro"/>
</dbReference>
<dbReference type="PROSITE" id="PS00211">
    <property type="entry name" value="ABC_TRANSPORTER_1"/>
    <property type="match status" value="1"/>
</dbReference>
<dbReference type="InterPro" id="IPR008995">
    <property type="entry name" value="Mo/tungstate-bd_C_term_dom"/>
</dbReference>
<dbReference type="InterPro" id="IPR050093">
    <property type="entry name" value="ABC_SmlMolc_Importer"/>
</dbReference>
<dbReference type="Gene3D" id="3.40.50.300">
    <property type="entry name" value="P-loop containing nucleotide triphosphate hydrolases"/>
    <property type="match status" value="1"/>
</dbReference>
<organism evidence="14 15">
    <name type="scientific">Haloquadratum walsbyi J07HQW2</name>
    <dbReference type="NCBI Taxonomy" id="1238425"/>
    <lineage>
        <taxon>Archaea</taxon>
        <taxon>Methanobacteriati</taxon>
        <taxon>Methanobacteriota</taxon>
        <taxon>Stenosarchaea group</taxon>
        <taxon>Halobacteria</taxon>
        <taxon>Halobacteriales</taxon>
        <taxon>Haloferacaceae</taxon>
        <taxon>Haloquadratum</taxon>
    </lineage>
</organism>
<feature type="compositionally biased region" description="Basic and acidic residues" evidence="12">
    <location>
        <begin position="445"/>
        <end position="454"/>
    </location>
</feature>
<evidence type="ECO:0000256" key="6">
    <source>
        <dbReference type="ARBA" id="ARBA00038307"/>
    </source>
</evidence>
<dbReference type="EC" id="7.3.2.6" evidence="8"/>
<gene>
    <name evidence="14" type="ORF">J07HQW2_02052</name>
</gene>
<dbReference type="HOGENOM" id="CLU_000604_1_1_2"/>
<keyword evidence="4" id="KW-0547">Nucleotide-binding</keyword>
<evidence type="ECO:0000256" key="11">
    <source>
        <dbReference type="ARBA" id="ARBA00057369"/>
    </source>
</evidence>
<proteinExistence type="inferred from homology"/>
<evidence type="ECO:0000313" key="15">
    <source>
        <dbReference type="Proteomes" id="UP000030710"/>
    </source>
</evidence>
<feature type="compositionally biased region" description="Basic and acidic residues" evidence="12">
    <location>
        <begin position="420"/>
        <end position="434"/>
    </location>
</feature>
<evidence type="ECO:0000256" key="3">
    <source>
        <dbReference type="ARBA" id="ARBA00022505"/>
    </source>
</evidence>
<dbReference type="SUPFAM" id="SSF50331">
    <property type="entry name" value="MOP-like"/>
    <property type="match status" value="1"/>
</dbReference>
<comment type="catalytic activity">
    <reaction evidence="10">
        <text>tungstate(in) + ATP + H2O = tungstate(out) + ADP + phosphate + H(+)</text>
        <dbReference type="Rhea" id="RHEA:35027"/>
        <dbReference type="ChEBI" id="CHEBI:15377"/>
        <dbReference type="ChEBI" id="CHEBI:15378"/>
        <dbReference type="ChEBI" id="CHEBI:30616"/>
        <dbReference type="ChEBI" id="CHEBI:43474"/>
        <dbReference type="ChEBI" id="CHEBI:46502"/>
        <dbReference type="ChEBI" id="CHEBI:456216"/>
        <dbReference type="EC" id="7.3.2.6"/>
    </reaction>
</comment>
<keyword evidence="5" id="KW-0067">ATP-binding</keyword>
<dbReference type="GO" id="GO:0005886">
    <property type="term" value="C:plasma membrane"/>
    <property type="evidence" value="ECO:0007669"/>
    <property type="project" value="UniProtKB-SubCell"/>
</dbReference>
<keyword evidence="2" id="KW-0813">Transport</keyword>
<evidence type="ECO:0000256" key="5">
    <source>
        <dbReference type="ARBA" id="ARBA00022840"/>
    </source>
</evidence>
<dbReference type="PANTHER" id="PTHR42781:SF4">
    <property type="entry name" value="SPERMIDINE_PUTRESCINE IMPORT ATP-BINDING PROTEIN POTA"/>
    <property type="match status" value="1"/>
</dbReference>
<evidence type="ECO:0000256" key="2">
    <source>
        <dbReference type="ARBA" id="ARBA00022448"/>
    </source>
</evidence>
<evidence type="ECO:0000256" key="1">
    <source>
        <dbReference type="ARBA" id="ARBA00004202"/>
    </source>
</evidence>
<feature type="region of interest" description="Disordered" evidence="12">
    <location>
        <begin position="339"/>
        <end position="391"/>
    </location>
</feature>
<evidence type="ECO:0000256" key="8">
    <source>
        <dbReference type="ARBA" id="ARBA00039025"/>
    </source>
</evidence>
<dbReference type="GO" id="GO:0005524">
    <property type="term" value="F:ATP binding"/>
    <property type="evidence" value="ECO:0007669"/>
    <property type="project" value="UniProtKB-KW"/>
</dbReference>
<dbReference type="SUPFAM" id="SSF52540">
    <property type="entry name" value="P-loop containing nucleoside triphosphate hydrolases"/>
    <property type="match status" value="1"/>
</dbReference>
<evidence type="ECO:0000256" key="10">
    <source>
        <dbReference type="ARBA" id="ARBA00047936"/>
    </source>
</evidence>
<feature type="compositionally biased region" description="Polar residues" evidence="12">
    <location>
        <begin position="346"/>
        <end position="375"/>
    </location>
</feature>
<name>U1MYL6_9EURY</name>
<accession>U1MYL6</accession>
<comment type="function">
    <text evidence="11">Part of the ABC transporter complex WtpABC involved in molybdate/tungstate import. Responsible for energy coupling to the transport system.</text>
</comment>
<protein>
    <recommendedName>
        <fullName evidence="9">Molybdate/tungstate import ATP-binding protein WtpC</fullName>
        <ecNumber evidence="8">7.3.2.6</ecNumber>
    </recommendedName>
</protein>
<dbReference type="STRING" id="1238425.J07HQW2_02052"/>
<dbReference type="InterPro" id="IPR027417">
    <property type="entry name" value="P-loop_NTPase"/>
</dbReference>
<dbReference type="Gene3D" id="2.40.50.100">
    <property type="match status" value="1"/>
</dbReference>
<sequence length="454" mass="48179">MESGEDGGKLSVATFEATGLLKSFGSTRAVDKIDFTVESGEFFALIGPSGCGKTTTLRLLAGLTAPDAGTVRLGDSVITNQPARTRDTNMVFQDLVLFPHLTVAENVGYALARKGIGDPERSRRVGTGLELVNLDGFGDREPASLSGGQQQRVALARALVNDPSVLLLDEPLASLDRSLKQGLQSEFRRIQRESETTFLYVTHDQTSAISMADRIAVMRDGKIVDVGSPRRLYTRPATRFVATFLGDATILRGTVTQCNIAESTVAVDTPIGMLTPAMNGINPDVGDTVTIALRPTAFTLANDGIGGTVITSAYKGFYEEATVEIQDTVRVIIRTDAHAEQHDAQGDTSGHVESNIGSDKSISSTEPTTTVNKSETVVGESPADITEHGQAPFNLNSGLQAGDSITLQVDGGVLVADAGYDRKSNNSDRDHDAANDTIGAENTIAEEHEPDLIS</sequence>
<dbReference type="InterPro" id="IPR003593">
    <property type="entry name" value="AAA+_ATPase"/>
</dbReference>
<dbReference type="SMART" id="SM00382">
    <property type="entry name" value="AAA"/>
    <property type="match status" value="1"/>
</dbReference>
<reference evidence="14 15" key="1">
    <citation type="journal article" date="2013" name="PLoS ONE">
        <title>Assembly-driven community genomics of a hypersaline microbial ecosystem.</title>
        <authorList>
            <person name="Podell S."/>
            <person name="Ugalde J.A."/>
            <person name="Narasingarao P."/>
            <person name="Banfield J.F."/>
            <person name="Heidelberg K.B."/>
            <person name="Allen E.E."/>
        </authorList>
    </citation>
    <scope>NUCLEOTIDE SEQUENCE [LARGE SCALE GENOMIC DNA]</scope>
    <source>
        <strain evidence="15">J07HQW2</strain>
    </source>
</reference>
<evidence type="ECO:0000256" key="7">
    <source>
        <dbReference type="ARBA" id="ARBA00038781"/>
    </source>
</evidence>
<comment type="subunit">
    <text evidence="7">The complex is composed of two ATP-binding proteins (WtpC), two transmembrane proteins (WtpB) and a solute-binding protein (WtpA).</text>
</comment>
<evidence type="ECO:0000313" key="14">
    <source>
        <dbReference type="EMBL" id="ERG95594.1"/>
    </source>
</evidence>
<dbReference type="Proteomes" id="UP000030710">
    <property type="component" value="Unassembled WGS sequence"/>
</dbReference>
<keyword evidence="3" id="KW-0500">Molybdenum</keyword>
<comment type="subcellular location">
    <subcellularLocation>
        <location evidence="1">Cell membrane</location>
        <topology evidence="1">Peripheral membrane protein</topology>
    </subcellularLocation>
</comment>
<evidence type="ECO:0000256" key="9">
    <source>
        <dbReference type="ARBA" id="ARBA00041133"/>
    </source>
</evidence>
<feature type="domain" description="ABC transporter" evidence="13">
    <location>
        <begin position="15"/>
        <end position="245"/>
    </location>
</feature>
<dbReference type="EMBL" id="KE356561">
    <property type="protein sequence ID" value="ERG95594.1"/>
    <property type="molecule type" value="Genomic_DNA"/>
</dbReference>